<gene>
    <name evidence="1" type="ORF">HNR53_003420</name>
</gene>
<dbReference type="Proteomes" id="UP000531594">
    <property type="component" value="Unassembled WGS sequence"/>
</dbReference>
<keyword evidence="2" id="KW-1185">Reference proteome</keyword>
<proteinExistence type="predicted"/>
<evidence type="ECO:0000313" key="1">
    <source>
        <dbReference type="EMBL" id="MBB6446756.1"/>
    </source>
</evidence>
<protein>
    <submittedName>
        <fullName evidence="1">Uncharacterized protein</fullName>
    </submittedName>
</protein>
<dbReference type="EMBL" id="JACHGK010000013">
    <property type="protein sequence ID" value="MBB6446756.1"/>
    <property type="molecule type" value="Genomic_DNA"/>
</dbReference>
<dbReference type="AlphaFoldDB" id="A0A7X0LW63"/>
<reference evidence="1 2" key="1">
    <citation type="submission" date="2020-08" db="EMBL/GenBank/DDBJ databases">
        <title>Genomic Encyclopedia of Type Strains, Phase IV (KMG-IV): sequencing the most valuable type-strain genomes for metagenomic binning, comparative biology and taxonomic classification.</title>
        <authorList>
            <person name="Goeker M."/>
        </authorList>
    </citation>
    <scope>NUCLEOTIDE SEQUENCE [LARGE SCALE GENOMIC DNA]</scope>
    <source>
        <strain evidence="1 2">DSM 5391</strain>
    </source>
</reference>
<accession>A0A7X0LW63</accession>
<organism evidence="1 2">
    <name type="scientific">Bacillus benzoevorans</name>
    <dbReference type="NCBI Taxonomy" id="1456"/>
    <lineage>
        <taxon>Bacteria</taxon>
        <taxon>Bacillati</taxon>
        <taxon>Bacillota</taxon>
        <taxon>Bacilli</taxon>
        <taxon>Bacillales</taxon>
        <taxon>Bacillaceae</taxon>
        <taxon>Bacillus</taxon>
    </lineage>
</organism>
<comment type="caution">
    <text evidence="1">The sequence shown here is derived from an EMBL/GenBank/DDBJ whole genome shotgun (WGS) entry which is preliminary data.</text>
</comment>
<sequence length="36" mass="3761">MPKGGNFFAKVEEGATGQVSGHAAEAVPVPVSYNWK</sequence>
<evidence type="ECO:0000313" key="2">
    <source>
        <dbReference type="Proteomes" id="UP000531594"/>
    </source>
</evidence>
<name>A0A7X0LW63_9BACI</name>